<gene>
    <name evidence="2" type="ORF">I206_06398</name>
    <name evidence="3" type="ORF">I206_101632</name>
</gene>
<dbReference type="KEGG" id="kpin:30174767"/>
<feature type="compositionally biased region" description="Basic and acidic residues" evidence="1">
    <location>
        <begin position="108"/>
        <end position="122"/>
    </location>
</feature>
<evidence type="ECO:0000256" key="1">
    <source>
        <dbReference type="SAM" id="MobiDB-lite"/>
    </source>
</evidence>
<reference evidence="3" key="4">
    <citation type="submission" date="2024-02" db="EMBL/GenBank/DDBJ databases">
        <title>Comparative genomics of Cryptococcus and Kwoniella reveals pathogenesis evolution and contrasting modes of karyotype evolution via chromosome fusion or intercentromeric recombination.</title>
        <authorList>
            <person name="Coelho M.A."/>
            <person name="David-Palma M."/>
            <person name="Shea T."/>
            <person name="Bowers K."/>
            <person name="McGinley-Smith S."/>
            <person name="Mohammad A.W."/>
            <person name="Gnirke A."/>
            <person name="Yurkov A.M."/>
            <person name="Nowrousian M."/>
            <person name="Sun S."/>
            <person name="Cuomo C.A."/>
            <person name="Heitman J."/>
        </authorList>
    </citation>
    <scope>NUCLEOTIDE SEQUENCE</scope>
    <source>
        <strain evidence="3">CBS 10737</strain>
    </source>
</reference>
<feature type="region of interest" description="Disordered" evidence="1">
    <location>
        <begin position="1"/>
        <end position="135"/>
    </location>
</feature>
<dbReference type="EMBL" id="CP144520">
    <property type="protein sequence ID" value="WWC67720.1"/>
    <property type="molecule type" value="Genomic_DNA"/>
</dbReference>
<dbReference type="RefSeq" id="XP_019008716.1">
    <property type="nucleotide sequence ID" value="XM_019158103.1"/>
</dbReference>
<dbReference type="GeneID" id="30174767"/>
<evidence type="ECO:0000313" key="3">
    <source>
        <dbReference type="EMBL" id="WWC67720.1"/>
    </source>
</evidence>
<protein>
    <submittedName>
        <fullName evidence="2">Uncharacterized protein</fullName>
    </submittedName>
</protein>
<evidence type="ECO:0000313" key="2">
    <source>
        <dbReference type="EMBL" id="OCF47497.1"/>
    </source>
</evidence>
<dbReference type="EMBL" id="KV700116">
    <property type="protein sequence ID" value="OCF47497.1"/>
    <property type="molecule type" value="Genomic_DNA"/>
</dbReference>
<reference evidence="3" key="2">
    <citation type="submission" date="2013-07" db="EMBL/GenBank/DDBJ databases">
        <authorList>
            <consortium name="The Broad Institute Genome Sequencing Platform"/>
            <person name="Cuomo C."/>
            <person name="Litvintseva A."/>
            <person name="Chen Y."/>
            <person name="Heitman J."/>
            <person name="Sun S."/>
            <person name="Springer D."/>
            <person name="Dromer F."/>
            <person name="Young S.K."/>
            <person name="Zeng Q."/>
            <person name="Gargeya S."/>
            <person name="Fitzgerald M."/>
            <person name="Abouelleil A."/>
            <person name="Alvarado L."/>
            <person name="Berlin A.M."/>
            <person name="Chapman S.B."/>
            <person name="Dewar J."/>
            <person name="Goldberg J."/>
            <person name="Griggs A."/>
            <person name="Gujja S."/>
            <person name="Hansen M."/>
            <person name="Howarth C."/>
            <person name="Imamovic A."/>
            <person name="Larimer J."/>
            <person name="McCowan C."/>
            <person name="Murphy C."/>
            <person name="Pearson M."/>
            <person name="Priest M."/>
            <person name="Roberts A."/>
            <person name="Saif S."/>
            <person name="Shea T."/>
            <person name="Sykes S."/>
            <person name="Wortman J."/>
            <person name="Nusbaum C."/>
            <person name="Birren B."/>
        </authorList>
    </citation>
    <scope>NUCLEOTIDE SEQUENCE</scope>
    <source>
        <strain evidence="3">CBS 10737</strain>
    </source>
</reference>
<organism evidence="2">
    <name type="scientific">Kwoniella pini CBS 10737</name>
    <dbReference type="NCBI Taxonomy" id="1296096"/>
    <lineage>
        <taxon>Eukaryota</taxon>
        <taxon>Fungi</taxon>
        <taxon>Dikarya</taxon>
        <taxon>Basidiomycota</taxon>
        <taxon>Agaricomycotina</taxon>
        <taxon>Tremellomycetes</taxon>
        <taxon>Tremellales</taxon>
        <taxon>Cryptococcaceae</taxon>
        <taxon>Kwoniella</taxon>
    </lineage>
</organism>
<name>A0A1B9HW41_9TREE</name>
<reference evidence="2" key="3">
    <citation type="submission" date="2016-07" db="EMBL/GenBank/DDBJ databases">
        <title>Evolution of pathogenesis and genome organization in the Tremellales.</title>
        <authorList>
            <person name="Cuomo C."/>
            <person name="Litvintseva A."/>
            <person name="Heitman J."/>
            <person name="Chen Y."/>
            <person name="Sun S."/>
            <person name="Springer D."/>
            <person name="Dromer F."/>
            <person name="Young S."/>
            <person name="Zeng Q."/>
            <person name="Chapman S."/>
            <person name="Gujja S."/>
            <person name="Saif S."/>
            <person name="Birren B."/>
        </authorList>
    </citation>
    <scope>NUCLEOTIDE SEQUENCE</scope>
    <source>
        <strain evidence="2">CBS 10737</strain>
    </source>
</reference>
<dbReference type="Proteomes" id="UP000094020">
    <property type="component" value="Chromosome 2"/>
</dbReference>
<keyword evidence="4" id="KW-1185">Reference proteome</keyword>
<proteinExistence type="predicted"/>
<dbReference type="AlphaFoldDB" id="A0A1B9HW41"/>
<evidence type="ECO:0000313" key="4">
    <source>
        <dbReference type="Proteomes" id="UP000094020"/>
    </source>
</evidence>
<sequence length="135" mass="14630">MTSASTQNNTTSEDQTPQTDSSASQTSIDQPRNAVPSGRGEAIPLRQDTTDSNASSGSHTSNITGDGMWDDPDQYGFGGLYRSDTAGTDHNANALWANPDEAVYMEEDQGRDTARTERGPSEDREESEQDVNRKL</sequence>
<feature type="compositionally biased region" description="Polar residues" evidence="1">
    <location>
        <begin position="50"/>
        <end position="64"/>
    </location>
</feature>
<accession>A0A1B9HW41</accession>
<reference evidence="2" key="1">
    <citation type="submission" date="2013-07" db="EMBL/GenBank/DDBJ databases">
        <title>The Genome Sequence of Cryptococcus pinus CBS10737.</title>
        <authorList>
            <consortium name="The Broad Institute Genome Sequencing Platform"/>
            <person name="Cuomo C."/>
            <person name="Litvintseva A."/>
            <person name="Chen Y."/>
            <person name="Heitman J."/>
            <person name="Sun S."/>
            <person name="Springer D."/>
            <person name="Dromer F."/>
            <person name="Young S.K."/>
            <person name="Zeng Q."/>
            <person name="Gargeya S."/>
            <person name="Fitzgerald M."/>
            <person name="Abouelleil A."/>
            <person name="Alvarado L."/>
            <person name="Berlin A.M."/>
            <person name="Chapman S.B."/>
            <person name="Dewar J."/>
            <person name="Goldberg J."/>
            <person name="Griggs A."/>
            <person name="Gujja S."/>
            <person name="Hansen M."/>
            <person name="Howarth C."/>
            <person name="Imamovic A."/>
            <person name="Larimer J."/>
            <person name="McCowan C."/>
            <person name="Murphy C."/>
            <person name="Pearson M."/>
            <person name="Priest M."/>
            <person name="Roberts A."/>
            <person name="Saif S."/>
            <person name="Shea T."/>
            <person name="Sykes S."/>
            <person name="Wortman J."/>
            <person name="Nusbaum C."/>
            <person name="Birren B."/>
        </authorList>
    </citation>
    <scope>NUCLEOTIDE SEQUENCE [LARGE SCALE GENOMIC DNA]</scope>
    <source>
        <strain evidence="2">CBS 10737</strain>
    </source>
</reference>
<feature type="compositionally biased region" description="Polar residues" evidence="1">
    <location>
        <begin position="1"/>
        <end position="30"/>
    </location>
</feature>